<comment type="subunit">
    <text evidence="1">Homodimers and heterodimers.</text>
</comment>
<dbReference type="AlphaFoldDB" id="A0A835M8H5"/>
<keyword evidence="1" id="KW-0539">Nucleus</keyword>
<keyword evidence="1" id="KW-0804">Transcription</keyword>
<evidence type="ECO:0000313" key="3">
    <source>
        <dbReference type="EMBL" id="KAF9614576.1"/>
    </source>
</evidence>
<comment type="function">
    <text evidence="1">Aux/IAA proteins are short-lived transcriptional factors that function as repressors of early auxin response genes at low auxin concentrations.</text>
</comment>
<sequence>MIQGIEESQVPFFGFRPLSGTCSVLSIRWRKYCILDKNHLLAIPNCCLALGHLQLGELGFYLAHQLTGRALNISGAFINWDDKPVPDIDNVQSDNDDHLLVYEDKEGDWLVVGDVPWQ</sequence>
<proteinExistence type="inferred from homology"/>
<dbReference type="GO" id="GO:0009734">
    <property type="term" value="P:auxin-activated signaling pathway"/>
    <property type="evidence" value="ECO:0007669"/>
    <property type="project" value="UniProtKB-UniRule"/>
</dbReference>
<comment type="caution">
    <text evidence="3">The sequence shown here is derived from an EMBL/GenBank/DDBJ whole genome shotgun (WGS) entry which is preliminary data.</text>
</comment>
<name>A0A835M8H5_9MAGN</name>
<organism evidence="3 4">
    <name type="scientific">Coptis chinensis</name>
    <dbReference type="NCBI Taxonomy" id="261450"/>
    <lineage>
        <taxon>Eukaryota</taxon>
        <taxon>Viridiplantae</taxon>
        <taxon>Streptophyta</taxon>
        <taxon>Embryophyta</taxon>
        <taxon>Tracheophyta</taxon>
        <taxon>Spermatophyta</taxon>
        <taxon>Magnoliopsida</taxon>
        <taxon>Ranunculales</taxon>
        <taxon>Ranunculaceae</taxon>
        <taxon>Coptidoideae</taxon>
        <taxon>Coptis</taxon>
    </lineage>
</organism>
<dbReference type="EMBL" id="JADFTS010000003">
    <property type="protein sequence ID" value="KAF9614576.1"/>
    <property type="molecule type" value="Genomic_DNA"/>
</dbReference>
<protein>
    <recommendedName>
        <fullName evidence="1">Auxin-responsive protein</fullName>
    </recommendedName>
</protein>
<keyword evidence="1" id="KW-0678">Repressor</keyword>
<keyword evidence="1" id="KW-0927">Auxin signaling pathway</keyword>
<dbReference type="InterPro" id="IPR033389">
    <property type="entry name" value="AUX/IAA_dom"/>
</dbReference>
<evidence type="ECO:0000313" key="4">
    <source>
        <dbReference type="Proteomes" id="UP000631114"/>
    </source>
</evidence>
<dbReference type="OrthoDB" id="1750864at2759"/>
<dbReference type="Proteomes" id="UP000631114">
    <property type="component" value="Unassembled WGS sequence"/>
</dbReference>
<keyword evidence="1" id="KW-0805">Transcription regulation</keyword>
<comment type="subcellular location">
    <subcellularLocation>
        <location evidence="1">Nucleus</location>
    </subcellularLocation>
</comment>
<gene>
    <name evidence="3" type="ORF">IFM89_019323</name>
</gene>
<feature type="domain" description="AUX/IAA" evidence="2">
    <location>
        <begin position="94"/>
        <end position="118"/>
    </location>
</feature>
<reference evidence="3 4" key="1">
    <citation type="submission" date="2020-10" db="EMBL/GenBank/DDBJ databases">
        <title>The Coptis chinensis genome and diversification of protoberbering-type alkaloids.</title>
        <authorList>
            <person name="Wang B."/>
            <person name="Shu S."/>
            <person name="Song C."/>
            <person name="Liu Y."/>
        </authorList>
    </citation>
    <scope>NUCLEOTIDE SEQUENCE [LARGE SCALE GENOMIC DNA]</scope>
    <source>
        <strain evidence="3">HL-2020</strain>
        <tissue evidence="3">Leaf</tissue>
    </source>
</reference>
<dbReference type="GO" id="GO:0005634">
    <property type="term" value="C:nucleus"/>
    <property type="evidence" value="ECO:0007669"/>
    <property type="project" value="UniProtKB-SubCell"/>
</dbReference>
<evidence type="ECO:0000256" key="1">
    <source>
        <dbReference type="RuleBase" id="RU004549"/>
    </source>
</evidence>
<comment type="similarity">
    <text evidence="1">Belongs to the Aux/IAA family.</text>
</comment>
<accession>A0A835M8H5</accession>
<dbReference type="Gene3D" id="3.10.20.90">
    <property type="entry name" value="Phosphatidylinositol 3-kinase Catalytic Subunit, Chain A, domain 1"/>
    <property type="match status" value="1"/>
</dbReference>
<dbReference type="Pfam" id="PF02309">
    <property type="entry name" value="AUX_IAA"/>
    <property type="match status" value="1"/>
</dbReference>
<keyword evidence="4" id="KW-1185">Reference proteome</keyword>
<evidence type="ECO:0000259" key="2">
    <source>
        <dbReference type="Pfam" id="PF02309"/>
    </source>
</evidence>